<accession>A0ABW4HPF4</accession>
<evidence type="ECO:0000313" key="2">
    <source>
        <dbReference type="Proteomes" id="UP001597221"/>
    </source>
</evidence>
<evidence type="ECO:0008006" key="3">
    <source>
        <dbReference type="Google" id="ProtNLM"/>
    </source>
</evidence>
<sequence length="88" mass="10403">MIKIDMRNKKNEPHGNKKIRVNASLDQDTHNKLKKLAISCDMTKTMLAYEIIKIAVNHTDIIEFLQARYNHDEQYRVVPIRQDGKTFY</sequence>
<organism evidence="1 2">
    <name type="scientific">Oceanobacillus luteolus</name>
    <dbReference type="NCBI Taxonomy" id="1274358"/>
    <lineage>
        <taxon>Bacteria</taxon>
        <taxon>Bacillati</taxon>
        <taxon>Bacillota</taxon>
        <taxon>Bacilli</taxon>
        <taxon>Bacillales</taxon>
        <taxon>Bacillaceae</taxon>
        <taxon>Oceanobacillus</taxon>
    </lineage>
</organism>
<comment type="caution">
    <text evidence="1">The sequence shown here is derived from an EMBL/GenBank/DDBJ whole genome shotgun (WGS) entry which is preliminary data.</text>
</comment>
<reference evidence="2" key="1">
    <citation type="journal article" date="2019" name="Int. J. Syst. Evol. Microbiol.">
        <title>The Global Catalogue of Microorganisms (GCM) 10K type strain sequencing project: providing services to taxonomists for standard genome sequencing and annotation.</title>
        <authorList>
            <consortium name="The Broad Institute Genomics Platform"/>
            <consortium name="The Broad Institute Genome Sequencing Center for Infectious Disease"/>
            <person name="Wu L."/>
            <person name="Ma J."/>
        </authorList>
    </citation>
    <scope>NUCLEOTIDE SEQUENCE [LARGE SCALE GENOMIC DNA]</scope>
    <source>
        <strain evidence="2">CGMCC 1.12376</strain>
    </source>
</reference>
<gene>
    <name evidence="1" type="ORF">ACFSBH_07495</name>
</gene>
<keyword evidence="2" id="KW-1185">Reference proteome</keyword>
<name>A0ABW4HPF4_9BACI</name>
<dbReference type="Proteomes" id="UP001597221">
    <property type="component" value="Unassembled WGS sequence"/>
</dbReference>
<protein>
    <recommendedName>
        <fullName evidence="3">CopG family transcriptional regulator</fullName>
    </recommendedName>
</protein>
<dbReference type="EMBL" id="JBHUDE010000036">
    <property type="protein sequence ID" value="MFD1607493.1"/>
    <property type="molecule type" value="Genomic_DNA"/>
</dbReference>
<proteinExistence type="predicted"/>
<evidence type="ECO:0000313" key="1">
    <source>
        <dbReference type="EMBL" id="MFD1607493.1"/>
    </source>
</evidence>
<dbReference type="RefSeq" id="WP_379596899.1">
    <property type="nucleotide sequence ID" value="NZ_JBHUDE010000036.1"/>
</dbReference>